<accession>A0A6J3LYB0</accession>
<dbReference type="Proteomes" id="UP000504637">
    <property type="component" value="Unplaced"/>
</dbReference>
<evidence type="ECO:0000256" key="1">
    <source>
        <dbReference type="SAM" id="MobiDB-lite"/>
    </source>
</evidence>
<evidence type="ECO:0000313" key="2">
    <source>
        <dbReference type="Proteomes" id="UP000504637"/>
    </source>
</evidence>
<proteinExistence type="predicted"/>
<reference evidence="3" key="1">
    <citation type="submission" date="2020-01" db="EMBL/GenBank/DDBJ databases">
        <authorList>
            <consortium name="DOE Joint Genome Institute"/>
            <person name="Haridas S."/>
            <person name="Albert R."/>
            <person name="Binder M."/>
            <person name="Bloem J."/>
            <person name="Labutti K."/>
            <person name="Salamov A."/>
            <person name="Andreopoulos B."/>
            <person name="Baker S.E."/>
            <person name="Barry K."/>
            <person name="Bills G."/>
            <person name="Bluhm B.H."/>
            <person name="Cannon C."/>
            <person name="Castanera R."/>
            <person name="Culley D.E."/>
            <person name="Daum C."/>
            <person name="Ezra D."/>
            <person name="Gonzalez J.B."/>
            <person name="Henrissat B."/>
            <person name="Kuo A."/>
            <person name="Liang C."/>
            <person name="Lipzen A."/>
            <person name="Lutzoni F."/>
            <person name="Magnuson J."/>
            <person name="Mondo S."/>
            <person name="Nolan M."/>
            <person name="Ohm R."/>
            <person name="Pangilinan J."/>
            <person name="Park H.-J."/>
            <person name="Ramirez L."/>
            <person name="Alfaro M."/>
            <person name="Sun H."/>
            <person name="Tritt A."/>
            <person name="Yoshinaga Y."/>
            <person name="Zwiers L.-H."/>
            <person name="Turgeon B.G."/>
            <person name="Goodwin S.B."/>
            <person name="Spatafora J.W."/>
            <person name="Crous P.W."/>
            <person name="Grigoriev I.V."/>
        </authorList>
    </citation>
    <scope>NUCLEOTIDE SEQUENCE</scope>
    <source>
        <strain evidence="3">CBS 342.82</strain>
    </source>
</reference>
<sequence>MNDDAGNHHGWRGPLRRPSGEVSPTEESWSNREEIEHASQFTAQTVLAAVVRSEEESYRAVGRQSTCCTKQRFHFFGNFFDARSCTGVARTERRQYETEASLSCVCVCLPVRADAAQMRAHVCMAFPFRASPPIIRILAFGATTARVDHCTIEGEVEDDDDVDDDDGNAVPHGIYQGSLPAEITTDTNVTAPRKIVVAGQKRAHVLHCPVPCHRSRISHRNVVRRNANDARPTLFHCGNLHRSSH</sequence>
<evidence type="ECO:0000313" key="3">
    <source>
        <dbReference type="RefSeq" id="XP_033457791.1"/>
    </source>
</evidence>
<dbReference type="AlphaFoldDB" id="A0A6J3LYB0"/>
<keyword evidence="2" id="KW-1185">Reference proteome</keyword>
<organism evidence="3">
    <name type="scientific">Dissoconium aciculare CBS 342.82</name>
    <dbReference type="NCBI Taxonomy" id="1314786"/>
    <lineage>
        <taxon>Eukaryota</taxon>
        <taxon>Fungi</taxon>
        <taxon>Dikarya</taxon>
        <taxon>Ascomycota</taxon>
        <taxon>Pezizomycotina</taxon>
        <taxon>Dothideomycetes</taxon>
        <taxon>Dothideomycetidae</taxon>
        <taxon>Mycosphaerellales</taxon>
        <taxon>Dissoconiaceae</taxon>
        <taxon>Dissoconium</taxon>
    </lineage>
</organism>
<dbReference type="GeneID" id="54365979"/>
<name>A0A6J3LYB0_9PEZI</name>
<reference evidence="3" key="2">
    <citation type="submission" date="2020-04" db="EMBL/GenBank/DDBJ databases">
        <authorList>
            <consortium name="NCBI Genome Project"/>
        </authorList>
    </citation>
    <scope>NUCLEOTIDE SEQUENCE</scope>
    <source>
        <strain evidence="3">CBS 342.82</strain>
    </source>
</reference>
<protein>
    <submittedName>
        <fullName evidence="3">Uncharacterized protein</fullName>
    </submittedName>
</protein>
<dbReference type="RefSeq" id="XP_033457791.1">
    <property type="nucleotide sequence ID" value="XM_033608180.1"/>
</dbReference>
<reference evidence="3" key="3">
    <citation type="submission" date="2025-08" db="UniProtKB">
        <authorList>
            <consortium name="RefSeq"/>
        </authorList>
    </citation>
    <scope>IDENTIFICATION</scope>
    <source>
        <strain evidence="3">CBS 342.82</strain>
    </source>
</reference>
<feature type="region of interest" description="Disordered" evidence="1">
    <location>
        <begin position="1"/>
        <end position="33"/>
    </location>
</feature>
<gene>
    <name evidence="3" type="ORF">K489DRAFT_416201</name>
</gene>